<feature type="transmembrane region" description="Helical" evidence="1">
    <location>
        <begin position="7"/>
        <end position="28"/>
    </location>
</feature>
<keyword evidence="1" id="KW-0472">Membrane</keyword>
<comment type="caution">
    <text evidence="2">The sequence shown here is derived from an EMBL/GenBank/DDBJ whole genome shotgun (WGS) entry which is preliminary data.</text>
</comment>
<sequence length="74" mass="8590">MKNNRSKILGIIFIIFSIIILLTMNNFITPISTTEGEFDYGEFYIKILINALRYFLIAIIFSILGIKMLLKKDN</sequence>
<proteinExistence type="predicted"/>
<protein>
    <submittedName>
        <fullName evidence="2">Uncharacterized protein</fullName>
    </submittedName>
</protein>
<keyword evidence="1" id="KW-0812">Transmembrane</keyword>
<gene>
    <name evidence="2" type="ORF">DOK76_04230</name>
</gene>
<dbReference type="Proteomes" id="UP000664857">
    <property type="component" value="Unassembled WGS sequence"/>
</dbReference>
<organism evidence="2 3">
    <name type="scientific">Candidatus Vagococcus giribetii</name>
    <dbReference type="NCBI Taxonomy" id="2230876"/>
    <lineage>
        <taxon>Bacteria</taxon>
        <taxon>Bacillati</taxon>
        <taxon>Bacillota</taxon>
        <taxon>Bacilli</taxon>
        <taxon>Lactobacillales</taxon>
        <taxon>Enterococcaceae</taxon>
        <taxon>Vagococcus</taxon>
    </lineage>
</organism>
<dbReference type="EMBL" id="JAFLVX010000013">
    <property type="protein sequence ID" value="MBO0476265.1"/>
    <property type="molecule type" value="Genomic_DNA"/>
</dbReference>
<keyword evidence="1" id="KW-1133">Transmembrane helix</keyword>
<accession>A0ABS3HR99</accession>
<evidence type="ECO:0000313" key="2">
    <source>
        <dbReference type="EMBL" id="MBO0476265.1"/>
    </source>
</evidence>
<keyword evidence="3" id="KW-1185">Reference proteome</keyword>
<feature type="transmembrane region" description="Helical" evidence="1">
    <location>
        <begin position="48"/>
        <end position="70"/>
    </location>
</feature>
<evidence type="ECO:0000256" key="1">
    <source>
        <dbReference type="SAM" id="Phobius"/>
    </source>
</evidence>
<evidence type="ECO:0000313" key="3">
    <source>
        <dbReference type="Proteomes" id="UP000664857"/>
    </source>
</evidence>
<dbReference type="RefSeq" id="WP_206965217.1">
    <property type="nucleotide sequence ID" value="NZ_JAFLVX010000013.1"/>
</dbReference>
<name>A0ABS3HR99_9ENTE</name>
<reference evidence="2 3" key="1">
    <citation type="submission" date="2021-03" db="EMBL/GenBank/DDBJ databases">
        <title>Enterococcal diversity collection.</title>
        <authorList>
            <person name="Gilmore M.S."/>
            <person name="Schwartzman J."/>
            <person name="Van Tyne D."/>
            <person name="Martin M."/>
            <person name="Earl A.M."/>
            <person name="Manson A.L."/>
            <person name="Straub T."/>
            <person name="Salamzade R."/>
            <person name="Saavedra J."/>
            <person name="Lebreton F."/>
            <person name="Prichula J."/>
            <person name="Schaufler K."/>
            <person name="Gaca A."/>
            <person name="Sgardioli B."/>
            <person name="Wagenaar J."/>
            <person name="Strong T."/>
        </authorList>
    </citation>
    <scope>NUCLEOTIDE SEQUENCE [LARGE SCALE GENOMIC DNA]</scope>
    <source>
        <strain evidence="2 3">DIV0080</strain>
    </source>
</reference>